<dbReference type="AlphaFoldDB" id="A0A336K057"/>
<feature type="region of interest" description="Disordered" evidence="17">
    <location>
        <begin position="581"/>
        <end position="676"/>
    </location>
</feature>
<dbReference type="PANTHER" id="PTHR24056">
    <property type="entry name" value="CELL DIVISION PROTEIN KINASE"/>
    <property type="match status" value="1"/>
</dbReference>
<reference evidence="20" key="2">
    <citation type="submission" date="2018-07" db="EMBL/GenBank/DDBJ databases">
        <authorList>
            <person name="Quirk P.G."/>
            <person name="Krulwich T.A."/>
        </authorList>
    </citation>
    <scope>NUCLEOTIDE SEQUENCE</scope>
</reference>
<evidence type="ECO:0000256" key="6">
    <source>
        <dbReference type="ARBA" id="ARBA00022679"/>
    </source>
</evidence>
<accession>A0A336K057</accession>
<evidence type="ECO:0000256" key="9">
    <source>
        <dbReference type="ARBA" id="ARBA00022840"/>
    </source>
</evidence>
<comment type="similarity">
    <text evidence="2">Belongs to the protein kinase superfamily. CMGC Ser/Thr protein kinase family. CDC2/CDKX subfamily.</text>
</comment>
<dbReference type="InterPro" id="IPR008271">
    <property type="entry name" value="Ser/Thr_kinase_AS"/>
</dbReference>
<evidence type="ECO:0000256" key="14">
    <source>
        <dbReference type="ARBA" id="ARBA00048367"/>
    </source>
</evidence>
<dbReference type="SMART" id="SM00220">
    <property type="entry name" value="S_TKc"/>
    <property type="match status" value="1"/>
</dbReference>
<evidence type="ECO:0000256" key="10">
    <source>
        <dbReference type="ARBA" id="ARBA00023242"/>
    </source>
</evidence>
<dbReference type="Pfam" id="PF00069">
    <property type="entry name" value="Pkinase"/>
    <property type="match status" value="1"/>
</dbReference>
<dbReference type="GO" id="GO:0030332">
    <property type="term" value="F:cyclin binding"/>
    <property type="evidence" value="ECO:0007669"/>
    <property type="project" value="TreeGrafter"/>
</dbReference>
<keyword evidence="7 16" id="KW-0547">Nucleotide-binding</keyword>
<keyword evidence="8" id="KW-0418">Kinase</keyword>
<dbReference type="FunFam" id="1.10.510.10:FF:000102">
    <property type="entry name" value="cyclin-dependent kinase 12 isoform X1"/>
    <property type="match status" value="1"/>
</dbReference>
<feature type="domain" description="Protein kinase" evidence="18">
    <location>
        <begin position="712"/>
        <end position="1006"/>
    </location>
</feature>
<evidence type="ECO:0000256" key="16">
    <source>
        <dbReference type="PROSITE-ProRule" id="PRU10141"/>
    </source>
</evidence>
<dbReference type="EC" id="2.7.11.23" evidence="3"/>
<gene>
    <name evidence="19" type="primary">CSON009946</name>
</gene>
<organism evidence="19">
    <name type="scientific">Culicoides sonorensis</name>
    <name type="common">Biting midge</name>
    <dbReference type="NCBI Taxonomy" id="179676"/>
    <lineage>
        <taxon>Eukaryota</taxon>
        <taxon>Metazoa</taxon>
        <taxon>Ecdysozoa</taxon>
        <taxon>Arthropoda</taxon>
        <taxon>Hexapoda</taxon>
        <taxon>Insecta</taxon>
        <taxon>Pterygota</taxon>
        <taxon>Neoptera</taxon>
        <taxon>Endopterygota</taxon>
        <taxon>Diptera</taxon>
        <taxon>Nematocera</taxon>
        <taxon>Chironomoidea</taxon>
        <taxon>Ceratopogonidae</taxon>
        <taxon>Ceratopogoninae</taxon>
        <taxon>Culicoides</taxon>
        <taxon>Monoculicoides</taxon>
    </lineage>
</organism>
<feature type="compositionally biased region" description="Basic residues" evidence="17">
    <location>
        <begin position="389"/>
        <end position="399"/>
    </location>
</feature>
<name>A0A336K057_CULSO</name>
<feature type="region of interest" description="Disordered" evidence="17">
    <location>
        <begin position="1"/>
        <end position="422"/>
    </location>
</feature>
<dbReference type="InterPro" id="IPR011009">
    <property type="entry name" value="Kinase-like_dom_sf"/>
</dbReference>
<dbReference type="GO" id="GO:0005524">
    <property type="term" value="F:ATP binding"/>
    <property type="evidence" value="ECO:0007669"/>
    <property type="project" value="UniProtKB-UniRule"/>
</dbReference>
<dbReference type="GO" id="GO:0032968">
    <property type="term" value="P:positive regulation of transcription elongation by RNA polymerase II"/>
    <property type="evidence" value="ECO:0007669"/>
    <property type="project" value="TreeGrafter"/>
</dbReference>
<evidence type="ECO:0000259" key="18">
    <source>
        <dbReference type="PROSITE" id="PS50011"/>
    </source>
</evidence>
<evidence type="ECO:0000313" key="20">
    <source>
        <dbReference type="EMBL" id="SSX18505.1"/>
    </source>
</evidence>
<dbReference type="Gene3D" id="1.10.510.10">
    <property type="entry name" value="Transferase(Phosphotransferase) domain 1"/>
    <property type="match status" value="1"/>
</dbReference>
<dbReference type="InterPro" id="IPR000719">
    <property type="entry name" value="Prot_kinase_dom"/>
</dbReference>
<dbReference type="PROSITE" id="PS00108">
    <property type="entry name" value="PROTEIN_KINASE_ST"/>
    <property type="match status" value="1"/>
</dbReference>
<evidence type="ECO:0000256" key="4">
    <source>
        <dbReference type="ARBA" id="ARBA00012425"/>
    </source>
</evidence>
<dbReference type="PROSITE" id="PS50011">
    <property type="entry name" value="PROTEIN_KINASE_DOM"/>
    <property type="match status" value="1"/>
</dbReference>
<dbReference type="EMBL" id="UFQT01000039">
    <property type="protein sequence ID" value="SSX18505.1"/>
    <property type="molecule type" value="Genomic_DNA"/>
</dbReference>
<keyword evidence="10" id="KW-0539">Nucleus</keyword>
<evidence type="ECO:0000256" key="12">
    <source>
        <dbReference type="ARBA" id="ARBA00041920"/>
    </source>
</evidence>
<feature type="compositionally biased region" description="Basic residues" evidence="17">
    <location>
        <begin position="182"/>
        <end position="205"/>
    </location>
</feature>
<dbReference type="PROSITE" id="PS00107">
    <property type="entry name" value="PROTEIN_KINASE_ATP"/>
    <property type="match status" value="1"/>
</dbReference>
<dbReference type="GO" id="GO:0004693">
    <property type="term" value="F:cyclin-dependent protein serine/threonine kinase activity"/>
    <property type="evidence" value="ECO:0007669"/>
    <property type="project" value="UniProtKB-EC"/>
</dbReference>
<feature type="compositionally biased region" description="Polar residues" evidence="17">
    <location>
        <begin position="1052"/>
        <end position="1062"/>
    </location>
</feature>
<evidence type="ECO:0000256" key="7">
    <source>
        <dbReference type="ARBA" id="ARBA00022741"/>
    </source>
</evidence>
<feature type="compositionally biased region" description="Polar residues" evidence="17">
    <location>
        <begin position="658"/>
        <end position="671"/>
    </location>
</feature>
<evidence type="ECO:0000256" key="1">
    <source>
        <dbReference type="ARBA" id="ARBA00004123"/>
    </source>
</evidence>
<feature type="binding site" evidence="16">
    <location>
        <position position="741"/>
    </location>
    <ligand>
        <name>ATP</name>
        <dbReference type="ChEBI" id="CHEBI:30616"/>
    </ligand>
</feature>
<comment type="catalytic activity">
    <reaction evidence="13">
        <text>L-threonyl-[protein] + ATP = O-phospho-L-threonyl-[protein] + ADP + H(+)</text>
        <dbReference type="Rhea" id="RHEA:46608"/>
        <dbReference type="Rhea" id="RHEA-COMP:11060"/>
        <dbReference type="Rhea" id="RHEA-COMP:11605"/>
        <dbReference type="ChEBI" id="CHEBI:15378"/>
        <dbReference type="ChEBI" id="CHEBI:30013"/>
        <dbReference type="ChEBI" id="CHEBI:30616"/>
        <dbReference type="ChEBI" id="CHEBI:61977"/>
        <dbReference type="ChEBI" id="CHEBI:456216"/>
        <dbReference type="EC" id="2.7.11.22"/>
    </reaction>
</comment>
<sequence>MEKEYRSEKLKKRSKKSKKSKKRRRQGTPVRDEFEFSTEDEAQNVHGGTSKRAKSPAAPLVEYSDVSSDDFSGPEAGEIESEGGGVGPDGSLSDISPDERQPIAPKPNNVNSFKTFDKTRLGPMDEKSGRSLSPKKTMRRNSKDQLYVESNASHDISKPLGLEEIGEESDLESAGSDMVIQRKSKKKDKKKHKKKKKKQKKKRAKSVSSVETISEEEDPILSGEPVTPPIKTGATYTPVKDPSLTPISPTTPPLSPTYASTKKRTLAAASPHTPPMPSKSATSSHHLTRISSSPEVIHVVHESSSSRSYYKHRSGKSRTPERRPYSPPDKRRRTDSRDHYVSSSYKRDHERSRERYRSKERYRRSPSPRKRSRSRKYFSRSRSISPRSRSTRHRSRSLRRTPERRSRHYHSSRSRSRSPQIAYNRTLDMQEKISDTSLFAELVKDRQKRAKVLKEILEPKDTVSNENSQDNSAVVVIPDNSPSSNIISATTNAASATNGLRSASTNNPTSYDMTDNAQMIHQIPVLDATTSSMMMPQPMPPSAIGTIITQVTQVSSSNTVIAINNNNKLGGGGFMKIMPPQPPPKPIIGGKTLTKLPLPPGTNVSELVNAKTPSPPRSPRSKPGVSKLSNKKGGLLNLPMPPMVPGSEDVSGDELDSSPRQGTGANGSHLTPNKKLNRMVKRPVILNRRNSRSAVGPGPGGLDWGERSVDVFEVLAQIGEGTYGQVYKARDNHTNELVALKKVRLENEKEGFPITAVREIKILRQLNHKNIVNLREIVTDKQDALEFRKDKGSFYLVFEYMDHDLMGLLESGMVEFTEHHNASIMRQLLDGLNYCHKKNFLHRDIKCSNILMNNRGEVKLADFGLARLYNAENRERPYTNKVITLWYRPPELLLGEERYGPAIDVWSCGCILGELFLKKPLFQANIEMAQLEMISKLCGTPTPAVWPTVIKLPLFHTVKPKKTYRRRLREEFIFMPSSALDLLDKMLELDPEKRITAEDALKSTWLKTVVPEQLPTPPLPTWQDCHELWSKRRRRQIREQQESMQNLPPGKPQNQSHVEAAV</sequence>
<feature type="compositionally biased region" description="Low complexity" evidence="17">
    <location>
        <begin position="290"/>
        <end position="308"/>
    </location>
</feature>
<evidence type="ECO:0000256" key="13">
    <source>
        <dbReference type="ARBA" id="ARBA00047811"/>
    </source>
</evidence>
<dbReference type="InterPro" id="IPR050108">
    <property type="entry name" value="CDK"/>
</dbReference>
<feature type="compositionally biased region" description="Basic and acidic residues" evidence="17">
    <location>
        <begin position="335"/>
        <end position="359"/>
    </location>
</feature>
<keyword evidence="9 16" id="KW-0067">ATP-binding</keyword>
<feature type="compositionally biased region" description="Basic residues" evidence="17">
    <location>
        <begin position="360"/>
        <end position="379"/>
    </location>
</feature>
<keyword evidence="6" id="KW-0808">Transferase</keyword>
<dbReference type="Gene3D" id="3.30.200.20">
    <property type="entry name" value="Phosphorylase Kinase, domain 1"/>
    <property type="match status" value="1"/>
</dbReference>
<evidence type="ECO:0000313" key="19">
    <source>
        <dbReference type="EMBL" id="SSW98119.1"/>
    </source>
</evidence>
<dbReference type="FunFam" id="3.30.200.20:FF:000074">
    <property type="entry name" value="cyclin-dependent kinase 12 isoform X2"/>
    <property type="match status" value="1"/>
</dbReference>
<protein>
    <recommendedName>
        <fullName evidence="11">Cyclin-dependent kinase 12</fullName>
        <ecNumber evidence="4">2.7.11.22</ecNumber>
        <ecNumber evidence="3">2.7.11.23</ecNumber>
    </recommendedName>
    <alternativeName>
        <fullName evidence="12">Cell division protein kinase 12</fullName>
    </alternativeName>
</protein>
<feature type="compositionally biased region" description="Low complexity" evidence="17">
    <location>
        <begin position="621"/>
        <end position="638"/>
    </location>
</feature>
<dbReference type="InterPro" id="IPR017441">
    <property type="entry name" value="Protein_kinase_ATP_BS"/>
</dbReference>
<keyword evidence="5" id="KW-0723">Serine/threonine-protein kinase</keyword>
<dbReference type="PANTHER" id="PTHR24056:SF546">
    <property type="entry name" value="CYCLIN-DEPENDENT KINASE 12"/>
    <property type="match status" value="1"/>
</dbReference>
<evidence type="ECO:0000256" key="2">
    <source>
        <dbReference type="ARBA" id="ARBA00006485"/>
    </source>
</evidence>
<evidence type="ECO:0000256" key="5">
    <source>
        <dbReference type="ARBA" id="ARBA00022527"/>
    </source>
</evidence>
<evidence type="ECO:0000256" key="17">
    <source>
        <dbReference type="SAM" id="MobiDB-lite"/>
    </source>
</evidence>
<feature type="compositionally biased region" description="Basic and acidic residues" evidence="17">
    <location>
        <begin position="115"/>
        <end position="129"/>
    </location>
</feature>
<evidence type="ECO:0000256" key="3">
    <source>
        <dbReference type="ARBA" id="ARBA00012409"/>
    </source>
</evidence>
<dbReference type="GO" id="GO:0008024">
    <property type="term" value="C:cyclin/CDK positive transcription elongation factor complex"/>
    <property type="evidence" value="ECO:0007669"/>
    <property type="project" value="TreeGrafter"/>
</dbReference>
<evidence type="ECO:0000256" key="8">
    <source>
        <dbReference type="ARBA" id="ARBA00022777"/>
    </source>
</evidence>
<reference evidence="19" key="1">
    <citation type="submission" date="2018-04" db="EMBL/GenBank/DDBJ databases">
        <authorList>
            <person name="Go L.Y."/>
            <person name="Mitchell J.A."/>
        </authorList>
    </citation>
    <scope>NUCLEOTIDE SEQUENCE</scope>
    <source>
        <tissue evidence="19">Whole organism</tissue>
    </source>
</reference>
<proteinExistence type="inferred from homology"/>
<dbReference type="CDD" id="cd07864">
    <property type="entry name" value="STKc_CDK12"/>
    <property type="match status" value="1"/>
</dbReference>
<comment type="catalytic activity">
    <reaction evidence="14">
        <text>L-seryl-[protein] + ATP = O-phospho-L-seryl-[protein] + ADP + H(+)</text>
        <dbReference type="Rhea" id="RHEA:17989"/>
        <dbReference type="Rhea" id="RHEA-COMP:9863"/>
        <dbReference type="Rhea" id="RHEA-COMP:11604"/>
        <dbReference type="ChEBI" id="CHEBI:15378"/>
        <dbReference type="ChEBI" id="CHEBI:29999"/>
        <dbReference type="ChEBI" id="CHEBI:30616"/>
        <dbReference type="ChEBI" id="CHEBI:83421"/>
        <dbReference type="ChEBI" id="CHEBI:456216"/>
        <dbReference type="EC" id="2.7.11.22"/>
    </reaction>
</comment>
<feature type="compositionally biased region" description="Basic residues" evidence="17">
    <location>
        <begin position="405"/>
        <end position="416"/>
    </location>
</feature>
<comment type="catalytic activity">
    <reaction evidence="15">
        <text>[DNA-directed RNA polymerase] + ATP = phospho-[DNA-directed RNA polymerase] + ADP + H(+)</text>
        <dbReference type="Rhea" id="RHEA:10216"/>
        <dbReference type="Rhea" id="RHEA-COMP:11321"/>
        <dbReference type="Rhea" id="RHEA-COMP:11322"/>
        <dbReference type="ChEBI" id="CHEBI:15378"/>
        <dbReference type="ChEBI" id="CHEBI:30616"/>
        <dbReference type="ChEBI" id="CHEBI:43176"/>
        <dbReference type="ChEBI" id="CHEBI:68546"/>
        <dbReference type="ChEBI" id="CHEBI:456216"/>
        <dbReference type="EC" id="2.7.11.23"/>
    </reaction>
</comment>
<dbReference type="OMA" id="QDAMDFR"/>
<feature type="region of interest" description="Disordered" evidence="17">
    <location>
        <begin position="1042"/>
        <end position="1062"/>
    </location>
</feature>
<evidence type="ECO:0000256" key="11">
    <source>
        <dbReference type="ARBA" id="ARBA00040213"/>
    </source>
</evidence>
<dbReference type="EC" id="2.7.11.22" evidence="4"/>
<comment type="subcellular location">
    <subcellularLocation>
        <location evidence="1">Nucleus</location>
    </subcellularLocation>
</comment>
<dbReference type="EMBL" id="UFQS01000039">
    <property type="protein sequence ID" value="SSW98119.1"/>
    <property type="molecule type" value="Genomic_DNA"/>
</dbReference>
<dbReference type="SUPFAM" id="SSF56112">
    <property type="entry name" value="Protein kinase-like (PK-like)"/>
    <property type="match status" value="1"/>
</dbReference>
<evidence type="ECO:0000256" key="15">
    <source>
        <dbReference type="ARBA" id="ARBA00049280"/>
    </source>
</evidence>
<dbReference type="VEuPathDB" id="VectorBase:CSON009946"/>
<dbReference type="GO" id="GO:0008353">
    <property type="term" value="F:RNA polymerase II CTD heptapeptide repeat kinase activity"/>
    <property type="evidence" value="ECO:0007669"/>
    <property type="project" value="UniProtKB-EC"/>
</dbReference>
<feature type="compositionally biased region" description="Basic residues" evidence="17">
    <location>
        <begin position="9"/>
        <end position="26"/>
    </location>
</feature>